<organism evidence="1 2">
    <name type="scientific">Oryctolagus cuniculus</name>
    <name type="common">Rabbit</name>
    <dbReference type="NCBI Taxonomy" id="9986"/>
    <lineage>
        <taxon>Eukaryota</taxon>
        <taxon>Metazoa</taxon>
        <taxon>Chordata</taxon>
        <taxon>Craniata</taxon>
        <taxon>Vertebrata</taxon>
        <taxon>Euteleostomi</taxon>
        <taxon>Mammalia</taxon>
        <taxon>Eutheria</taxon>
        <taxon>Euarchontoglires</taxon>
        <taxon>Glires</taxon>
        <taxon>Lagomorpha</taxon>
        <taxon>Leporidae</taxon>
        <taxon>Oryctolagus</taxon>
    </lineage>
</organism>
<reference evidence="1 2" key="1">
    <citation type="journal article" date="2011" name="Nature">
        <title>A high-resolution map of human evolutionary constraint using 29 mammals.</title>
        <authorList>
            <person name="Lindblad-Toh K."/>
            <person name="Garber M."/>
            <person name="Zuk O."/>
            <person name="Lin M.F."/>
            <person name="Parker B.J."/>
            <person name="Washietl S."/>
            <person name="Kheradpour P."/>
            <person name="Ernst J."/>
            <person name="Jordan G."/>
            <person name="Mauceli E."/>
            <person name="Ward L.D."/>
            <person name="Lowe C.B."/>
            <person name="Holloway A.K."/>
            <person name="Clamp M."/>
            <person name="Gnerre S."/>
            <person name="Alfoldi J."/>
            <person name="Beal K."/>
            <person name="Chang J."/>
            <person name="Clawson H."/>
            <person name="Cuff J."/>
            <person name="Di Palma F."/>
            <person name="Fitzgerald S."/>
            <person name="Flicek P."/>
            <person name="Guttman M."/>
            <person name="Hubisz M.J."/>
            <person name="Jaffe D.B."/>
            <person name="Jungreis I."/>
            <person name="Kent W.J."/>
            <person name="Kostka D."/>
            <person name="Lara M."/>
            <person name="Martins A.L."/>
            <person name="Massingham T."/>
            <person name="Moltke I."/>
            <person name="Raney B.J."/>
            <person name="Rasmussen M.D."/>
            <person name="Robinson J."/>
            <person name="Stark A."/>
            <person name="Vilella A.J."/>
            <person name="Wen J."/>
            <person name="Xie X."/>
            <person name="Zody M.C."/>
            <person name="Baldwin J."/>
            <person name="Bloom T."/>
            <person name="Chin C.W."/>
            <person name="Heiman D."/>
            <person name="Nicol R."/>
            <person name="Nusbaum C."/>
            <person name="Young S."/>
            <person name="Wilkinson J."/>
            <person name="Worley K.C."/>
            <person name="Kovar C.L."/>
            <person name="Muzny D.M."/>
            <person name="Gibbs R.A."/>
            <person name="Cree A."/>
            <person name="Dihn H.H."/>
            <person name="Fowler G."/>
            <person name="Jhangiani S."/>
            <person name="Joshi V."/>
            <person name="Lee S."/>
            <person name="Lewis L.R."/>
            <person name="Nazareth L.V."/>
            <person name="Okwuonu G."/>
            <person name="Santibanez J."/>
            <person name="Warren W.C."/>
            <person name="Mardis E.R."/>
            <person name="Weinstock G.M."/>
            <person name="Wilson R.K."/>
            <person name="Delehaunty K."/>
            <person name="Dooling D."/>
            <person name="Fronik C."/>
            <person name="Fulton L."/>
            <person name="Fulton B."/>
            <person name="Graves T."/>
            <person name="Minx P."/>
            <person name="Sodergren E."/>
            <person name="Birney E."/>
            <person name="Margulies E.H."/>
            <person name="Herrero J."/>
            <person name="Green E.D."/>
            <person name="Haussler D."/>
            <person name="Siepel A."/>
            <person name="Goldman N."/>
            <person name="Pollard K.S."/>
            <person name="Pedersen J.S."/>
            <person name="Lander E.S."/>
            <person name="Kellis M."/>
        </authorList>
    </citation>
    <scope>NUCLEOTIDE SEQUENCE [LARGE SCALE GENOMIC DNA]</scope>
    <source>
        <strain evidence="1 2">Thorbecke inbred</strain>
    </source>
</reference>
<dbReference type="AlphaFoldDB" id="A0A5F9CNM7"/>
<dbReference type="Proteomes" id="UP000001811">
    <property type="component" value="Chromosome 2"/>
</dbReference>
<dbReference type="Ensembl" id="ENSOCUT00000056201.1">
    <property type="protein sequence ID" value="ENSOCUP00000035137.1"/>
    <property type="gene ID" value="ENSOCUG00000035054.1"/>
</dbReference>
<accession>A0A5F9CNM7</accession>
<evidence type="ECO:0000313" key="2">
    <source>
        <dbReference type="Proteomes" id="UP000001811"/>
    </source>
</evidence>
<dbReference type="EMBL" id="AAGW02007491">
    <property type="status" value="NOT_ANNOTATED_CDS"/>
    <property type="molecule type" value="Genomic_DNA"/>
</dbReference>
<proteinExistence type="predicted"/>
<reference evidence="1" key="2">
    <citation type="submission" date="2025-08" db="UniProtKB">
        <authorList>
            <consortium name="Ensembl"/>
        </authorList>
    </citation>
    <scope>IDENTIFICATION</scope>
    <source>
        <strain evidence="1">Thorbecke</strain>
    </source>
</reference>
<sequence length="64" mass="7487">DHLDDLFLIKRLHFPMKSNPSSFLVNTHCWCQRHKNYGIKVSGKIKAELFEVDFAESHSSQLEL</sequence>
<name>A0A5F9CNM7_RABIT</name>
<dbReference type="InParanoid" id="A0A5F9CNM7"/>
<reference evidence="1" key="3">
    <citation type="submission" date="2025-09" db="UniProtKB">
        <authorList>
            <consortium name="Ensembl"/>
        </authorList>
    </citation>
    <scope>IDENTIFICATION</scope>
    <source>
        <strain evidence="1">Thorbecke</strain>
    </source>
</reference>
<keyword evidence="2" id="KW-1185">Reference proteome</keyword>
<protein>
    <submittedName>
        <fullName evidence="1">Uncharacterized protein</fullName>
    </submittedName>
</protein>
<evidence type="ECO:0000313" key="1">
    <source>
        <dbReference type="Ensembl" id="ENSOCUP00000035137.1"/>
    </source>
</evidence>
<dbReference type="Bgee" id="ENSOCUG00000035054">
    <property type="expression patterns" value="Expressed in prefrontal cortex and 2 other cell types or tissues"/>
</dbReference>